<feature type="transmembrane region" description="Helical" evidence="3">
    <location>
        <begin position="114"/>
        <end position="132"/>
    </location>
</feature>
<keyword evidence="6" id="KW-1185">Reference proteome</keyword>
<comment type="similarity">
    <text evidence="2">Belongs to the EamA transporter family.</text>
</comment>
<evidence type="ECO:0000313" key="5">
    <source>
        <dbReference type="EMBL" id="GLC89470.1"/>
    </source>
</evidence>
<gene>
    <name evidence="5" type="primary">ywfM</name>
    <name evidence="5" type="ORF">LYSBPC_25970</name>
</gene>
<feature type="transmembrane region" description="Helical" evidence="3">
    <location>
        <begin position="257"/>
        <end position="276"/>
    </location>
</feature>
<dbReference type="Pfam" id="PF00892">
    <property type="entry name" value="EamA"/>
    <property type="match status" value="2"/>
</dbReference>
<dbReference type="SUPFAM" id="SSF103481">
    <property type="entry name" value="Multidrug resistance efflux transporter EmrE"/>
    <property type="match status" value="2"/>
</dbReference>
<dbReference type="Proteomes" id="UP001065593">
    <property type="component" value="Unassembled WGS sequence"/>
</dbReference>
<comment type="caution">
    <text evidence="5">The sequence shown here is derived from an EMBL/GenBank/DDBJ whole genome shotgun (WGS) entry which is preliminary data.</text>
</comment>
<comment type="subcellular location">
    <subcellularLocation>
        <location evidence="1">Endomembrane system</location>
        <topology evidence="1">Multi-pass membrane protein</topology>
    </subcellularLocation>
</comment>
<feature type="transmembrane region" description="Helical" evidence="3">
    <location>
        <begin position="231"/>
        <end position="251"/>
    </location>
</feature>
<proteinExistence type="inferred from homology"/>
<reference evidence="5" key="1">
    <citation type="submission" date="2022-08" db="EMBL/GenBank/DDBJ databases">
        <title>Draft genome sequence of Lysinibacillus sp. strain KH24.</title>
        <authorList>
            <person name="Kanbe H."/>
            <person name="Itoh H."/>
        </authorList>
    </citation>
    <scope>NUCLEOTIDE SEQUENCE</scope>
    <source>
        <strain evidence="5">KH24</strain>
    </source>
</reference>
<evidence type="ECO:0000256" key="3">
    <source>
        <dbReference type="SAM" id="Phobius"/>
    </source>
</evidence>
<dbReference type="EMBL" id="BRZA01000003">
    <property type="protein sequence ID" value="GLC89470.1"/>
    <property type="molecule type" value="Genomic_DNA"/>
</dbReference>
<name>A0ABQ5NM86_9BACI</name>
<keyword evidence="3" id="KW-0472">Membrane</keyword>
<feature type="domain" description="EamA" evidence="4">
    <location>
        <begin position="2"/>
        <end position="130"/>
    </location>
</feature>
<feature type="transmembrane region" description="Helical" evidence="3">
    <location>
        <begin position="168"/>
        <end position="190"/>
    </location>
</feature>
<feature type="domain" description="EamA" evidence="4">
    <location>
        <begin position="141"/>
        <end position="274"/>
    </location>
</feature>
<keyword evidence="3" id="KW-1133">Transmembrane helix</keyword>
<evidence type="ECO:0000256" key="1">
    <source>
        <dbReference type="ARBA" id="ARBA00004127"/>
    </source>
</evidence>
<feature type="transmembrane region" description="Helical" evidence="3">
    <location>
        <begin position="60"/>
        <end position="79"/>
    </location>
</feature>
<keyword evidence="3" id="KW-0812">Transmembrane</keyword>
<dbReference type="InterPro" id="IPR000620">
    <property type="entry name" value="EamA_dom"/>
</dbReference>
<feature type="transmembrane region" description="Helical" evidence="3">
    <location>
        <begin position="85"/>
        <end position="107"/>
    </location>
</feature>
<sequence>MYYLMVLFAAILWGTTGTTQTFLQGDISPIAVACLRSAIGGGVLLVFARTIKWTTWPWRWNILAAIAIALFQGLFFSSIRYMGVAIGTVVTIGSAPVFAGVIEWLIWKVRLAKIWVISTTFAILGCFLLFAVGGKATVNSFGILLALGGGCMFALYTNVSKRLTERVATMPAVAMTFSLCALLLLPFAWYEGLSWMGTMNNVWPMIYMGIATTSLAYMLFLGGLRAIPSSAAVTLSLAEPLTAALLGVFFLGEYLAWTSWVGILFIFAGILVLTMANRAK</sequence>
<dbReference type="PANTHER" id="PTHR22911:SF79">
    <property type="entry name" value="MOBA-LIKE NTP TRANSFERASE DOMAIN-CONTAINING PROTEIN"/>
    <property type="match status" value="1"/>
</dbReference>
<dbReference type="Gene3D" id="1.10.3730.20">
    <property type="match status" value="1"/>
</dbReference>
<evidence type="ECO:0000256" key="2">
    <source>
        <dbReference type="ARBA" id="ARBA00007362"/>
    </source>
</evidence>
<dbReference type="PANTHER" id="PTHR22911">
    <property type="entry name" value="ACYL-MALONYL CONDENSING ENZYME-RELATED"/>
    <property type="match status" value="1"/>
</dbReference>
<feature type="transmembrane region" description="Helical" evidence="3">
    <location>
        <begin position="202"/>
        <end position="224"/>
    </location>
</feature>
<feature type="transmembrane region" description="Helical" evidence="3">
    <location>
        <begin position="138"/>
        <end position="156"/>
    </location>
</feature>
<organism evidence="5 6">
    <name type="scientific">Lysinibacillus piscis</name>
    <dbReference type="NCBI Taxonomy" id="2518931"/>
    <lineage>
        <taxon>Bacteria</taxon>
        <taxon>Bacillati</taxon>
        <taxon>Bacillota</taxon>
        <taxon>Bacilli</taxon>
        <taxon>Bacillales</taxon>
        <taxon>Bacillaceae</taxon>
        <taxon>Lysinibacillus</taxon>
    </lineage>
</organism>
<protein>
    <submittedName>
        <fullName evidence="5">Transporter YwfM</fullName>
    </submittedName>
</protein>
<dbReference type="RefSeq" id="WP_373877054.1">
    <property type="nucleotide sequence ID" value="NZ_BRZA01000003.1"/>
</dbReference>
<evidence type="ECO:0000259" key="4">
    <source>
        <dbReference type="Pfam" id="PF00892"/>
    </source>
</evidence>
<dbReference type="InterPro" id="IPR037185">
    <property type="entry name" value="EmrE-like"/>
</dbReference>
<feature type="transmembrane region" description="Helical" evidence="3">
    <location>
        <begin position="27"/>
        <end position="48"/>
    </location>
</feature>
<accession>A0ABQ5NM86</accession>
<evidence type="ECO:0000313" key="6">
    <source>
        <dbReference type="Proteomes" id="UP001065593"/>
    </source>
</evidence>